<evidence type="ECO:0000256" key="3">
    <source>
        <dbReference type="ARBA" id="ARBA00023163"/>
    </source>
</evidence>
<organism evidence="6 7">
    <name type="scientific">Enteractinococcus helveticum</name>
    <dbReference type="NCBI Taxonomy" id="1837282"/>
    <lineage>
        <taxon>Bacteria</taxon>
        <taxon>Bacillati</taxon>
        <taxon>Actinomycetota</taxon>
        <taxon>Actinomycetes</taxon>
        <taxon>Micrococcales</taxon>
        <taxon>Micrococcaceae</taxon>
    </lineage>
</organism>
<proteinExistence type="predicted"/>
<evidence type="ECO:0000313" key="7">
    <source>
        <dbReference type="Proteomes" id="UP000078292"/>
    </source>
</evidence>
<dbReference type="GO" id="GO:0000976">
    <property type="term" value="F:transcription cis-regulatory region binding"/>
    <property type="evidence" value="ECO:0007669"/>
    <property type="project" value="TreeGrafter"/>
</dbReference>
<evidence type="ECO:0000259" key="5">
    <source>
        <dbReference type="PROSITE" id="PS50977"/>
    </source>
</evidence>
<dbReference type="PANTHER" id="PTHR30055:SF209">
    <property type="entry name" value="POSSIBLE TRANSCRIPTIONAL REGULATORY PROTEIN (PROBABLY TETR-FAMILY)"/>
    <property type="match status" value="1"/>
</dbReference>
<dbReference type="SUPFAM" id="SSF48498">
    <property type="entry name" value="Tetracyclin repressor-like, C-terminal domain"/>
    <property type="match status" value="1"/>
</dbReference>
<dbReference type="OrthoDB" id="4709966at2"/>
<evidence type="ECO:0000256" key="4">
    <source>
        <dbReference type="PROSITE-ProRule" id="PRU00335"/>
    </source>
</evidence>
<dbReference type="Proteomes" id="UP000078292">
    <property type="component" value="Unassembled WGS sequence"/>
</dbReference>
<dbReference type="InterPro" id="IPR001647">
    <property type="entry name" value="HTH_TetR"/>
</dbReference>
<dbReference type="InterPro" id="IPR050109">
    <property type="entry name" value="HTH-type_TetR-like_transc_reg"/>
</dbReference>
<protein>
    <recommendedName>
        <fullName evidence="5">HTH tetR-type domain-containing protein</fullName>
    </recommendedName>
</protein>
<dbReference type="RefSeq" id="WP_043058111.1">
    <property type="nucleotide sequence ID" value="NZ_LXEY01000019.1"/>
</dbReference>
<evidence type="ECO:0000256" key="1">
    <source>
        <dbReference type="ARBA" id="ARBA00023015"/>
    </source>
</evidence>
<evidence type="ECO:0000256" key="2">
    <source>
        <dbReference type="ARBA" id="ARBA00023125"/>
    </source>
</evidence>
<dbReference type="Gene3D" id="1.10.357.10">
    <property type="entry name" value="Tetracycline Repressor, domain 2"/>
    <property type="match status" value="1"/>
</dbReference>
<dbReference type="PROSITE" id="PS50977">
    <property type="entry name" value="HTH_TETR_2"/>
    <property type="match status" value="1"/>
</dbReference>
<keyword evidence="1" id="KW-0805">Transcription regulation</keyword>
<dbReference type="InterPro" id="IPR009057">
    <property type="entry name" value="Homeodomain-like_sf"/>
</dbReference>
<dbReference type="EMBL" id="LXEY01000019">
    <property type="protein sequence ID" value="OAV60565.1"/>
    <property type="molecule type" value="Genomic_DNA"/>
</dbReference>
<sequence>MARPRIHDETVRRRLLEVSSEIIAQQGAEALSMRKVATAAGTTTAAIYALFGSREALIEAVVIEGFTRFAEHLQSVAHTDDPAADLLELGKAYRTNALDNPHYYRVMFNDVYGSDTTEHVDETFGMLVTAVQRAAQLETSEANMRAYRLWAYIHGLVSLELAGLTGSYDNATDHETAFVAALRSAASLIWESPQ</sequence>
<feature type="DNA-binding region" description="H-T-H motif" evidence="4">
    <location>
        <begin position="32"/>
        <end position="51"/>
    </location>
</feature>
<comment type="caution">
    <text evidence="6">The sequence shown here is derived from an EMBL/GenBank/DDBJ whole genome shotgun (WGS) entry which is preliminary data.</text>
</comment>
<keyword evidence="7" id="KW-1185">Reference proteome</keyword>
<keyword evidence="3" id="KW-0804">Transcription</keyword>
<accession>A0A1B7LYW2</accession>
<dbReference type="PRINTS" id="PR00455">
    <property type="entry name" value="HTHTETR"/>
</dbReference>
<dbReference type="PANTHER" id="PTHR30055">
    <property type="entry name" value="HTH-TYPE TRANSCRIPTIONAL REGULATOR RUTR"/>
    <property type="match status" value="1"/>
</dbReference>
<dbReference type="STRING" id="1837282.A6F49_11465"/>
<feature type="domain" description="HTH tetR-type" evidence="5">
    <location>
        <begin position="9"/>
        <end position="69"/>
    </location>
</feature>
<dbReference type="AlphaFoldDB" id="A0A1B7LYW2"/>
<evidence type="ECO:0000313" key="6">
    <source>
        <dbReference type="EMBL" id="OAV60565.1"/>
    </source>
</evidence>
<dbReference type="Pfam" id="PF13305">
    <property type="entry name" value="TetR_C_33"/>
    <property type="match status" value="1"/>
</dbReference>
<dbReference type="Gene3D" id="1.10.10.60">
    <property type="entry name" value="Homeodomain-like"/>
    <property type="match status" value="1"/>
</dbReference>
<dbReference type="InterPro" id="IPR036271">
    <property type="entry name" value="Tet_transcr_reg_TetR-rel_C_sf"/>
</dbReference>
<dbReference type="InterPro" id="IPR025996">
    <property type="entry name" value="MT1864/Rv1816-like_C"/>
</dbReference>
<name>A0A1B7LYW2_9MICC</name>
<reference evidence="6 7" key="1">
    <citation type="submission" date="2016-04" db="EMBL/GenBank/DDBJ databases">
        <title>First whole genome shotgun sequence of the bacterium Enteractinococcus sp. strain UASWS1574.</title>
        <authorList>
            <person name="Crovadore J."/>
            <person name="Chablais R."/>
            <person name="Lefort F."/>
        </authorList>
    </citation>
    <scope>NUCLEOTIDE SEQUENCE [LARGE SCALE GENOMIC DNA]</scope>
    <source>
        <strain evidence="6 7">UASWS1574</strain>
    </source>
</reference>
<dbReference type="Pfam" id="PF00440">
    <property type="entry name" value="TetR_N"/>
    <property type="match status" value="1"/>
</dbReference>
<dbReference type="GO" id="GO:0003700">
    <property type="term" value="F:DNA-binding transcription factor activity"/>
    <property type="evidence" value="ECO:0007669"/>
    <property type="project" value="TreeGrafter"/>
</dbReference>
<gene>
    <name evidence="6" type="ORF">A6F49_11465</name>
</gene>
<keyword evidence="2 4" id="KW-0238">DNA-binding</keyword>
<dbReference type="SUPFAM" id="SSF46689">
    <property type="entry name" value="Homeodomain-like"/>
    <property type="match status" value="1"/>
</dbReference>